<dbReference type="Proteomes" id="UP000593943">
    <property type="component" value="Chromosome"/>
</dbReference>
<protein>
    <submittedName>
        <fullName evidence="1">Acetyltransferase</fullName>
    </submittedName>
</protein>
<evidence type="ECO:0000313" key="1">
    <source>
        <dbReference type="EMBL" id="OZG63900.1"/>
    </source>
</evidence>
<dbReference type="InterPro" id="IPR051159">
    <property type="entry name" value="Hexapeptide_acetyltransf"/>
</dbReference>
<dbReference type="CDD" id="cd04647">
    <property type="entry name" value="LbH_MAT_like"/>
    <property type="match status" value="1"/>
</dbReference>
<evidence type="ECO:0000313" key="2">
    <source>
        <dbReference type="EMBL" id="QOL32427.1"/>
    </source>
</evidence>
<dbReference type="SUPFAM" id="SSF51161">
    <property type="entry name" value="Trimeric LpxA-like enzymes"/>
    <property type="match status" value="1"/>
</dbReference>
<reference evidence="1 3" key="1">
    <citation type="journal article" date="2017" name="BMC Genomics">
        <title>Comparative genomic and phylogenomic analyses of the Bifidobacteriaceae family.</title>
        <authorList>
            <person name="Lugli G.A."/>
            <person name="Milani C."/>
            <person name="Turroni F."/>
            <person name="Duranti S."/>
            <person name="Mancabelli L."/>
            <person name="Mangifesta M."/>
            <person name="Ferrario C."/>
            <person name="Modesto M."/>
            <person name="Mattarelli P."/>
            <person name="Jiri K."/>
            <person name="van Sinderen D."/>
            <person name="Ventura M."/>
        </authorList>
    </citation>
    <scope>NUCLEOTIDE SEQUENCE [LARGE SCALE GENOMIC DNA]</scope>
    <source>
        <strain evidence="1 3">DSM 100216</strain>
    </source>
</reference>
<dbReference type="EMBL" id="CP062938">
    <property type="protein sequence ID" value="QOL32427.1"/>
    <property type="molecule type" value="Genomic_DNA"/>
</dbReference>
<dbReference type="InterPro" id="IPR011004">
    <property type="entry name" value="Trimer_LpxA-like_sf"/>
</dbReference>
<name>A0A261FXI9_9BIFI</name>
<dbReference type="Proteomes" id="UP000216057">
    <property type="component" value="Unassembled WGS sequence"/>
</dbReference>
<reference evidence="2 4" key="2">
    <citation type="submission" date="2020-10" db="EMBL/GenBank/DDBJ databases">
        <title>Genome sequencing of Bifidobacterium eulemuris_DSMZ_100216.</title>
        <authorList>
            <person name="Kim J."/>
        </authorList>
    </citation>
    <scope>NUCLEOTIDE SEQUENCE [LARGE SCALE GENOMIC DNA]</scope>
    <source>
        <strain evidence="2 4">DSM 100216</strain>
    </source>
</reference>
<keyword evidence="1" id="KW-0808">Transferase</keyword>
<organism evidence="1 3">
    <name type="scientific">Bifidobacterium eulemuris</name>
    <dbReference type="NCBI Taxonomy" id="1765219"/>
    <lineage>
        <taxon>Bacteria</taxon>
        <taxon>Bacillati</taxon>
        <taxon>Actinomycetota</taxon>
        <taxon>Actinomycetes</taxon>
        <taxon>Bifidobacteriales</taxon>
        <taxon>Bifidobacteriaceae</taxon>
        <taxon>Bifidobacterium</taxon>
    </lineage>
</organism>
<proteinExistence type="predicted"/>
<dbReference type="AlphaFoldDB" id="A0A261FXI9"/>
<keyword evidence="4" id="KW-1185">Reference proteome</keyword>
<dbReference type="PANTHER" id="PTHR23416:SF78">
    <property type="entry name" value="LIPOPOLYSACCHARIDE BIOSYNTHESIS O-ACETYL TRANSFERASE WBBJ-RELATED"/>
    <property type="match status" value="1"/>
</dbReference>
<dbReference type="GO" id="GO:0016740">
    <property type="term" value="F:transferase activity"/>
    <property type="evidence" value="ECO:0007669"/>
    <property type="project" value="UniProtKB-KW"/>
</dbReference>
<dbReference type="PANTHER" id="PTHR23416">
    <property type="entry name" value="SIALIC ACID SYNTHASE-RELATED"/>
    <property type="match status" value="1"/>
</dbReference>
<dbReference type="InterPro" id="IPR001451">
    <property type="entry name" value="Hexapep"/>
</dbReference>
<dbReference type="Pfam" id="PF00132">
    <property type="entry name" value="Hexapep"/>
    <property type="match status" value="1"/>
</dbReference>
<sequence>MNNQYSLGEFISNCLFLAYTKIRFPKARLVRLPFYLRGGKHLQYGEGFTTGYGCRFDLSGEGVTLVIGNNCKLNDRVHIVAHQSVIIGDNVLMASGIFISDTSHGSYAETPSSPSQHPDERCLKTCPVKIGDNVWIGEGVCILPGVEIGEGCVIGANAVVTKSFPKNTIIGGNPARTLKQWDANTLKWNRVM</sequence>
<evidence type="ECO:0000313" key="4">
    <source>
        <dbReference type="Proteomes" id="UP000593943"/>
    </source>
</evidence>
<dbReference type="OrthoDB" id="2643438at2"/>
<dbReference type="KEGG" id="beu:BE0216_08175"/>
<gene>
    <name evidence="2" type="ORF">BE0216_08175</name>
    <name evidence="1" type="ORF">BEUL_2305</name>
</gene>
<accession>A0A261FXI9</accession>
<dbReference type="Gene3D" id="2.160.10.10">
    <property type="entry name" value="Hexapeptide repeat proteins"/>
    <property type="match status" value="1"/>
</dbReference>
<dbReference type="EMBL" id="MWWZ01000021">
    <property type="protein sequence ID" value="OZG63900.1"/>
    <property type="molecule type" value="Genomic_DNA"/>
</dbReference>
<dbReference type="RefSeq" id="WP_094637797.1">
    <property type="nucleotide sequence ID" value="NZ_CP062938.1"/>
</dbReference>
<evidence type="ECO:0000313" key="3">
    <source>
        <dbReference type="Proteomes" id="UP000216057"/>
    </source>
</evidence>